<dbReference type="AlphaFoldDB" id="A0AAD7NRI4"/>
<keyword evidence="2" id="KW-1133">Transmembrane helix</keyword>
<accession>A0AAD7NRI4</accession>
<name>A0AAD7NRI4_9AGAR</name>
<protein>
    <recommendedName>
        <fullName evidence="5">Transmembrane protein</fullName>
    </recommendedName>
</protein>
<reference evidence="3" key="1">
    <citation type="submission" date="2023-03" db="EMBL/GenBank/DDBJ databases">
        <title>Massive genome expansion in bonnet fungi (Mycena s.s.) driven by repeated elements and novel gene families across ecological guilds.</title>
        <authorList>
            <consortium name="Lawrence Berkeley National Laboratory"/>
            <person name="Harder C.B."/>
            <person name="Miyauchi S."/>
            <person name="Viragh M."/>
            <person name="Kuo A."/>
            <person name="Thoen E."/>
            <person name="Andreopoulos B."/>
            <person name="Lu D."/>
            <person name="Skrede I."/>
            <person name="Drula E."/>
            <person name="Henrissat B."/>
            <person name="Morin E."/>
            <person name="Kohler A."/>
            <person name="Barry K."/>
            <person name="LaButti K."/>
            <person name="Morin E."/>
            <person name="Salamov A."/>
            <person name="Lipzen A."/>
            <person name="Mereny Z."/>
            <person name="Hegedus B."/>
            <person name="Baldrian P."/>
            <person name="Stursova M."/>
            <person name="Weitz H."/>
            <person name="Taylor A."/>
            <person name="Grigoriev I.V."/>
            <person name="Nagy L.G."/>
            <person name="Martin F."/>
            <person name="Kauserud H."/>
        </authorList>
    </citation>
    <scope>NUCLEOTIDE SEQUENCE</scope>
    <source>
        <strain evidence="3">CBHHK188m</strain>
    </source>
</reference>
<organism evidence="3 4">
    <name type="scientific">Mycena maculata</name>
    <dbReference type="NCBI Taxonomy" id="230809"/>
    <lineage>
        <taxon>Eukaryota</taxon>
        <taxon>Fungi</taxon>
        <taxon>Dikarya</taxon>
        <taxon>Basidiomycota</taxon>
        <taxon>Agaricomycotina</taxon>
        <taxon>Agaricomycetes</taxon>
        <taxon>Agaricomycetidae</taxon>
        <taxon>Agaricales</taxon>
        <taxon>Marasmiineae</taxon>
        <taxon>Mycenaceae</taxon>
        <taxon>Mycena</taxon>
    </lineage>
</organism>
<evidence type="ECO:0000256" key="1">
    <source>
        <dbReference type="SAM" id="MobiDB-lite"/>
    </source>
</evidence>
<keyword evidence="4" id="KW-1185">Reference proteome</keyword>
<gene>
    <name evidence="3" type="ORF">DFH07DRAFT_878689</name>
</gene>
<sequence length="500" mass="54035">MIIDPQLDQGSSKQVAVGPSPTLRLPEPVAGRSTSPLPDYETSQAQHSVIFRKPSFPHRFDSRFWRLTFFALAIYVFLSVVIGIPLIVTRITYQKSHPPPNIVNLFLDESSDQVAPPYVPMGMGGMVMAESTITCDAWNSMDMAGELYQATASGFLAPSGVFSVRSNATDEVVPHPGGMHNLTVDINTDASQTQVVMYVTLTASSAALRAQAHFCFSTTGADRGVSVYIPQYLSATDVLAFDIRLLFPQSPDPIIISDLITYLPMFSQWFGSLVSSRVSVQNINIAGAGLDIICDYLQADKIVVQTSFASISGTFNVTQSLKLDNIEGSINTNTTLVNNPSSGLPTFLALDTGNSDILANVVMVAPSNSRPPMYRAHVKTFNGSLALKVAHDAATQPASLDLHVENNQAQSTVSLDAKYMGLFDVHTKLAPVQVVYDQVVPDPTGQGRQWQLDIDSNSTSWMRGWVGFGTRPAYYNPSMSGKVSVVSSLSPILLELGQGS</sequence>
<keyword evidence="2" id="KW-0812">Transmembrane</keyword>
<comment type="caution">
    <text evidence="3">The sequence shown here is derived from an EMBL/GenBank/DDBJ whole genome shotgun (WGS) entry which is preliminary data.</text>
</comment>
<proteinExistence type="predicted"/>
<evidence type="ECO:0008006" key="5">
    <source>
        <dbReference type="Google" id="ProtNLM"/>
    </source>
</evidence>
<feature type="transmembrane region" description="Helical" evidence="2">
    <location>
        <begin position="67"/>
        <end position="88"/>
    </location>
</feature>
<feature type="region of interest" description="Disordered" evidence="1">
    <location>
        <begin position="1"/>
        <end position="38"/>
    </location>
</feature>
<keyword evidence="2" id="KW-0472">Membrane</keyword>
<evidence type="ECO:0000313" key="4">
    <source>
        <dbReference type="Proteomes" id="UP001215280"/>
    </source>
</evidence>
<evidence type="ECO:0000313" key="3">
    <source>
        <dbReference type="EMBL" id="KAJ7772584.1"/>
    </source>
</evidence>
<dbReference type="Proteomes" id="UP001215280">
    <property type="component" value="Unassembled WGS sequence"/>
</dbReference>
<dbReference type="EMBL" id="JARJLG010000019">
    <property type="protein sequence ID" value="KAJ7772584.1"/>
    <property type="molecule type" value="Genomic_DNA"/>
</dbReference>
<evidence type="ECO:0000256" key="2">
    <source>
        <dbReference type="SAM" id="Phobius"/>
    </source>
</evidence>